<reference evidence="9 10" key="1">
    <citation type="submission" date="2018-11" db="EMBL/GenBank/DDBJ databases">
        <title>Genome sequencing of Paenibacillus lentus DSM25539(T).</title>
        <authorList>
            <person name="Kook J.-K."/>
            <person name="Park S.-N."/>
            <person name="Lim Y.K."/>
        </authorList>
    </citation>
    <scope>NUCLEOTIDE SEQUENCE [LARGE SCALE GENOMIC DNA]</scope>
    <source>
        <strain evidence="9 10">DSM 25539</strain>
    </source>
</reference>
<keyword evidence="6 7" id="KW-0472">Membrane</keyword>
<dbReference type="PROSITE" id="PS50850">
    <property type="entry name" value="MFS"/>
    <property type="match status" value="1"/>
</dbReference>
<keyword evidence="5 7" id="KW-1133">Transmembrane helix</keyword>
<dbReference type="SUPFAM" id="SSF103473">
    <property type="entry name" value="MFS general substrate transporter"/>
    <property type="match status" value="1"/>
</dbReference>
<feature type="transmembrane region" description="Helical" evidence="7">
    <location>
        <begin position="20"/>
        <end position="41"/>
    </location>
</feature>
<dbReference type="GO" id="GO:0005886">
    <property type="term" value="C:plasma membrane"/>
    <property type="evidence" value="ECO:0007669"/>
    <property type="project" value="UniProtKB-SubCell"/>
</dbReference>
<dbReference type="EMBL" id="CP034248">
    <property type="protein sequence ID" value="AZK47236.1"/>
    <property type="molecule type" value="Genomic_DNA"/>
</dbReference>
<evidence type="ECO:0000256" key="5">
    <source>
        <dbReference type="ARBA" id="ARBA00022989"/>
    </source>
</evidence>
<evidence type="ECO:0000259" key="8">
    <source>
        <dbReference type="PROSITE" id="PS50850"/>
    </source>
</evidence>
<dbReference type="GO" id="GO:0022857">
    <property type="term" value="F:transmembrane transporter activity"/>
    <property type="evidence" value="ECO:0007669"/>
    <property type="project" value="InterPro"/>
</dbReference>
<sequence length="215" mass="24391">MKSNMIFPFMAIYYSAHFGVNTAGAFLLINIMIGIVTSFLGGYLSDSYGRKRVIVLAEVLRFFAFFTMMVCNSPWFLSPTVTFYMMTIHSICSALSMVATQAMLIEVSEPDERKWMYSIMFWASNLSIAIGSVLGGLLFKNYLFELLIALSAASLVTCNLIIFFIKESEESFAVNQANKGRNLKGHIIQLFTNYRNVFSDKVFMWYVFAGILVIY</sequence>
<keyword evidence="10" id="KW-1185">Reference proteome</keyword>
<dbReference type="InterPro" id="IPR020846">
    <property type="entry name" value="MFS_dom"/>
</dbReference>
<protein>
    <submittedName>
        <fullName evidence="9">MFS transporter</fullName>
    </submittedName>
</protein>
<dbReference type="InterPro" id="IPR011701">
    <property type="entry name" value="MFS"/>
</dbReference>
<dbReference type="Gene3D" id="1.20.1250.20">
    <property type="entry name" value="MFS general substrate transporter like domains"/>
    <property type="match status" value="1"/>
</dbReference>
<dbReference type="InterPro" id="IPR036259">
    <property type="entry name" value="MFS_trans_sf"/>
</dbReference>
<feature type="transmembrane region" description="Helical" evidence="7">
    <location>
        <begin position="144"/>
        <end position="165"/>
    </location>
</feature>
<dbReference type="OrthoDB" id="9793283at2"/>
<dbReference type="Pfam" id="PF07690">
    <property type="entry name" value="MFS_1"/>
    <property type="match status" value="1"/>
</dbReference>
<evidence type="ECO:0000256" key="2">
    <source>
        <dbReference type="ARBA" id="ARBA00022448"/>
    </source>
</evidence>
<accession>A0A3S8RW43</accession>
<name>A0A3S8RW43_9BACL</name>
<evidence type="ECO:0000256" key="3">
    <source>
        <dbReference type="ARBA" id="ARBA00022475"/>
    </source>
</evidence>
<feature type="domain" description="Major facilitator superfamily (MFS) profile" evidence="8">
    <location>
        <begin position="1"/>
        <end position="215"/>
    </location>
</feature>
<organism evidence="9 10">
    <name type="scientific">Paenibacillus lentus</name>
    <dbReference type="NCBI Taxonomy" id="1338368"/>
    <lineage>
        <taxon>Bacteria</taxon>
        <taxon>Bacillati</taxon>
        <taxon>Bacillota</taxon>
        <taxon>Bacilli</taxon>
        <taxon>Bacillales</taxon>
        <taxon>Paenibacillaceae</taxon>
        <taxon>Paenibacillus</taxon>
    </lineage>
</organism>
<dbReference type="InterPro" id="IPR050171">
    <property type="entry name" value="MFS_Transporters"/>
</dbReference>
<dbReference type="AlphaFoldDB" id="A0A3S8RW43"/>
<evidence type="ECO:0000256" key="1">
    <source>
        <dbReference type="ARBA" id="ARBA00004651"/>
    </source>
</evidence>
<evidence type="ECO:0000313" key="10">
    <source>
        <dbReference type="Proteomes" id="UP000273145"/>
    </source>
</evidence>
<dbReference type="PANTHER" id="PTHR23517">
    <property type="entry name" value="RESISTANCE PROTEIN MDTM, PUTATIVE-RELATED-RELATED"/>
    <property type="match status" value="1"/>
</dbReference>
<evidence type="ECO:0000256" key="4">
    <source>
        <dbReference type="ARBA" id="ARBA00022692"/>
    </source>
</evidence>
<dbReference type="KEGG" id="plen:EIM92_14605"/>
<feature type="transmembrane region" description="Helical" evidence="7">
    <location>
        <begin position="53"/>
        <end position="77"/>
    </location>
</feature>
<dbReference type="PROSITE" id="PS00216">
    <property type="entry name" value="SUGAR_TRANSPORT_1"/>
    <property type="match status" value="1"/>
</dbReference>
<dbReference type="PANTHER" id="PTHR23517:SF3">
    <property type="entry name" value="INTEGRAL MEMBRANE TRANSPORT PROTEIN"/>
    <property type="match status" value="1"/>
</dbReference>
<gene>
    <name evidence="9" type="ORF">EIM92_14605</name>
</gene>
<dbReference type="InterPro" id="IPR005829">
    <property type="entry name" value="Sugar_transporter_CS"/>
</dbReference>
<evidence type="ECO:0000313" key="9">
    <source>
        <dbReference type="EMBL" id="AZK47236.1"/>
    </source>
</evidence>
<dbReference type="Proteomes" id="UP000273145">
    <property type="component" value="Chromosome"/>
</dbReference>
<feature type="transmembrane region" description="Helical" evidence="7">
    <location>
        <begin position="117"/>
        <end position="138"/>
    </location>
</feature>
<comment type="subcellular location">
    <subcellularLocation>
        <location evidence="1">Cell membrane</location>
        <topology evidence="1">Multi-pass membrane protein</topology>
    </subcellularLocation>
</comment>
<evidence type="ECO:0000256" key="7">
    <source>
        <dbReference type="SAM" id="Phobius"/>
    </source>
</evidence>
<keyword evidence="3" id="KW-1003">Cell membrane</keyword>
<keyword evidence="4 7" id="KW-0812">Transmembrane</keyword>
<proteinExistence type="predicted"/>
<feature type="transmembrane region" description="Helical" evidence="7">
    <location>
        <begin position="83"/>
        <end position="105"/>
    </location>
</feature>
<keyword evidence="2" id="KW-0813">Transport</keyword>
<evidence type="ECO:0000256" key="6">
    <source>
        <dbReference type="ARBA" id="ARBA00023136"/>
    </source>
</evidence>